<dbReference type="GO" id="GO:0005543">
    <property type="term" value="F:phospholipid binding"/>
    <property type="evidence" value="ECO:0007669"/>
    <property type="project" value="TreeGrafter"/>
</dbReference>
<gene>
    <name evidence="3" type="ORF">HYX28_05575</name>
</gene>
<protein>
    <submittedName>
        <fullName evidence="3">MCE family protein</fullName>
    </submittedName>
</protein>
<evidence type="ECO:0000313" key="3">
    <source>
        <dbReference type="EMBL" id="MBI2678230.1"/>
    </source>
</evidence>
<dbReference type="PANTHER" id="PTHR33371:SF4">
    <property type="entry name" value="INTERMEMBRANE PHOSPHOLIPID TRANSPORT SYSTEM BINDING PROTEIN MLAD"/>
    <property type="match status" value="1"/>
</dbReference>
<keyword evidence="1" id="KW-0812">Transmembrane</keyword>
<keyword evidence="1" id="KW-1133">Transmembrane helix</keyword>
<accession>A0A932A7N7</accession>
<dbReference type="InterPro" id="IPR003399">
    <property type="entry name" value="Mce/MlaD"/>
</dbReference>
<dbReference type="PANTHER" id="PTHR33371">
    <property type="entry name" value="INTERMEMBRANE PHOSPHOLIPID TRANSPORT SYSTEM BINDING PROTEIN MLAD-RELATED"/>
    <property type="match status" value="1"/>
</dbReference>
<dbReference type="GO" id="GO:0005548">
    <property type="term" value="F:phospholipid transporter activity"/>
    <property type="evidence" value="ECO:0007669"/>
    <property type="project" value="TreeGrafter"/>
</dbReference>
<name>A0A932A7N7_9BACT</name>
<feature type="domain" description="Mce/MlaD" evidence="2">
    <location>
        <begin position="42"/>
        <end position="123"/>
    </location>
</feature>
<dbReference type="AlphaFoldDB" id="A0A932A7N7"/>
<dbReference type="Pfam" id="PF02470">
    <property type="entry name" value="MlaD"/>
    <property type="match status" value="1"/>
</dbReference>
<reference evidence="3" key="1">
    <citation type="submission" date="2020-07" db="EMBL/GenBank/DDBJ databases">
        <title>Huge and variable diversity of episymbiotic CPR bacteria and DPANN archaea in groundwater ecosystems.</title>
        <authorList>
            <person name="He C.Y."/>
            <person name="Keren R."/>
            <person name="Whittaker M."/>
            <person name="Farag I.F."/>
            <person name="Doudna J."/>
            <person name="Cate J.H.D."/>
            <person name="Banfield J.F."/>
        </authorList>
    </citation>
    <scope>NUCLEOTIDE SEQUENCE</scope>
    <source>
        <strain evidence="3">NC_groundwater_580_Pr5_B-0.1um_64_19</strain>
    </source>
</reference>
<evidence type="ECO:0000256" key="1">
    <source>
        <dbReference type="SAM" id="Phobius"/>
    </source>
</evidence>
<evidence type="ECO:0000313" key="4">
    <source>
        <dbReference type="Proteomes" id="UP000779809"/>
    </source>
</evidence>
<proteinExistence type="predicted"/>
<sequence>MPSQQQLRWSQLRVGVTVIVALVILAVLIFLMNSTGGIFTKKVQLRAYFDNASGLREGAPVRLEGVDIGNVTGVRVVSDAAHKLAPVEVLMKVNTRYHANLRKDSVVTMATAGVLGETFVDINSRTAKGPELADGDTLQSEQKPDIQDMVKAGQSMLQNMQTLVGRIDNIVAEIESGKGSAGKFLKDPALFDRMNATLAEIQKMVSDISSGKGSVGKLLRDDEMYNKLSASLSKVDKMIDEINQGKGSAGKFLKDEQLYNNLNETAAKANRLMDDVNNGKGTIGLLAKDQEFANRVNNTMSKVNDLITRMDAGEGSVGKLMRDPSLYTNADQMLVETRNLVKAIRENPKKYLTIHFKLF</sequence>
<dbReference type="InterPro" id="IPR052336">
    <property type="entry name" value="MlaD_Phospholipid_Transporter"/>
</dbReference>
<keyword evidence="1" id="KW-0472">Membrane</keyword>
<organism evidence="3 4">
    <name type="scientific">Candidatus Korobacter versatilis</name>
    <dbReference type="NCBI Taxonomy" id="658062"/>
    <lineage>
        <taxon>Bacteria</taxon>
        <taxon>Pseudomonadati</taxon>
        <taxon>Acidobacteriota</taxon>
        <taxon>Terriglobia</taxon>
        <taxon>Terriglobales</taxon>
        <taxon>Candidatus Korobacteraceae</taxon>
        <taxon>Candidatus Korobacter</taxon>
    </lineage>
</organism>
<dbReference type="EMBL" id="JACPNR010000006">
    <property type="protein sequence ID" value="MBI2678230.1"/>
    <property type="molecule type" value="Genomic_DNA"/>
</dbReference>
<dbReference type="Proteomes" id="UP000779809">
    <property type="component" value="Unassembled WGS sequence"/>
</dbReference>
<comment type="caution">
    <text evidence="3">The sequence shown here is derived from an EMBL/GenBank/DDBJ whole genome shotgun (WGS) entry which is preliminary data.</text>
</comment>
<evidence type="ECO:0000259" key="2">
    <source>
        <dbReference type="Pfam" id="PF02470"/>
    </source>
</evidence>
<feature type="transmembrane region" description="Helical" evidence="1">
    <location>
        <begin position="12"/>
        <end position="32"/>
    </location>
</feature>